<reference evidence="11" key="1">
    <citation type="submission" date="2021-01" db="EMBL/GenBank/DDBJ databases">
        <authorList>
            <person name="Corre E."/>
            <person name="Pelletier E."/>
            <person name="Niang G."/>
            <person name="Scheremetjew M."/>
            <person name="Finn R."/>
            <person name="Kale V."/>
            <person name="Holt S."/>
            <person name="Cochrane G."/>
            <person name="Meng A."/>
            <person name="Brown T."/>
            <person name="Cohen L."/>
        </authorList>
    </citation>
    <scope>NUCLEOTIDE SEQUENCE</scope>
    <source>
        <strain evidence="11">CCMP1374</strain>
    </source>
</reference>
<dbReference type="GO" id="GO:0005524">
    <property type="term" value="F:ATP binding"/>
    <property type="evidence" value="ECO:0007669"/>
    <property type="project" value="UniProtKB-KW"/>
</dbReference>
<protein>
    <recommendedName>
        <fullName evidence="2">leucine--tRNA ligase</fullName>
        <ecNumber evidence="2">6.1.1.4</ecNumber>
    </recommendedName>
</protein>
<dbReference type="PANTHER" id="PTHR43740:SF2">
    <property type="entry name" value="LEUCINE--TRNA LIGASE, MITOCHONDRIAL"/>
    <property type="match status" value="1"/>
</dbReference>
<keyword evidence="7" id="KW-0030">Aminoacyl-tRNA synthetase</keyword>
<evidence type="ECO:0000256" key="1">
    <source>
        <dbReference type="ARBA" id="ARBA00005594"/>
    </source>
</evidence>
<evidence type="ECO:0000259" key="10">
    <source>
        <dbReference type="Pfam" id="PF08264"/>
    </source>
</evidence>
<dbReference type="Pfam" id="PF00133">
    <property type="entry name" value="tRNA-synt_1"/>
    <property type="match status" value="1"/>
</dbReference>
<dbReference type="InterPro" id="IPR013155">
    <property type="entry name" value="M/V/L/I-tRNA-synth_anticd-bd"/>
</dbReference>
<evidence type="ECO:0000256" key="5">
    <source>
        <dbReference type="ARBA" id="ARBA00022840"/>
    </source>
</evidence>
<dbReference type="GO" id="GO:0032543">
    <property type="term" value="P:mitochondrial translation"/>
    <property type="evidence" value="ECO:0007669"/>
    <property type="project" value="TreeGrafter"/>
</dbReference>
<dbReference type="EMBL" id="HBEP01006900">
    <property type="protein sequence ID" value="CAD8474564.1"/>
    <property type="molecule type" value="Transcribed_RNA"/>
</dbReference>
<accession>A0A7S0HCV3</accession>
<dbReference type="Gene3D" id="3.10.20.590">
    <property type="match status" value="1"/>
</dbReference>
<evidence type="ECO:0000256" key="8">
    <source>
        <dbReference type="ARBA" id="ARBA00047469"/>
    </source>
</evidence>
<keyword evidence="3" id="KW-0436">Ligase</keyword>
<proteinExistence type="inferred from homology"/>
<dbReference type="CDD" id="cd07958">
    <property type="entry name" value="Anticodon_Ia_Leu_BEm"/>
    <property type="match status" value="1"/>
</dbReference>
<dbReference type="Pfam" id="PF08264">
    <property type="entry name" value="Anticodon_1"/>
    <property type="match status" value="1"/>
</dbReference>
<dbReference type="GO" id="GO:0004823">
    <property type="term" value="F:leucine-tRNA ligase activity"/>
    <property type="evidence" value="ECO:0007669"/>
    <property type="project" value="UniProtKB-EC"/>
</dbReference>
<dbReference type="GO" id="GO:0005739">
    <property type="term" value="C:mitochondrion"/>
    <property type="evidence" value="ECO:0007669"/>
    <property type="project" value="TreeGrafter"/>
</dbReference>
<dbReference type="GO" id="GO:0006429">
    <property type="term" value="P:leucyl-tRNA aminoacylation"/>
    <property type="evidence" value="ECO:0007669"/>
    <property type="project" value="InterPro"/>
</dbReference>
<evidence type="ECO:0000256" key="2">
    <source>
        <dbReference type="ARBA" id="ARBA00013164"/>
    </source>
</evidence>
<gene>
    <name evidence="11" type="ORF">PANT1444_LOCUS3887</name>
</gene>
<evidence type="ECO:0000256" key="3">
    <source>
        <dbReference type="ARBA" id="ARBA00022598"/>
    </source>
</evidence>
<dbReference type="InterPro" id="IPR002300">
    <property type="entry name" value="aa-tRNA-synth_Ia"/>
</dbReference>
<dbReference type="SUPFAM" id="SSF52374">
    <property type="entry name" value="Nucleotidylyl transferase"/>
    <property type="match status" value="1"/>
</dbReference>
<dbReference type="InterPro" id="IPR014729">
    <property type="entry name" value="Rossmann-like_a/b/a_fold"/>
</dbReference>
<dbReference type="FunFam" id="1.10.730.10:FF:000011">
    <property type="entry name" value="Leucine--tRNA ligase chloroplastic/mitochondrial"/>
    <property type="match status" value="1"/>
</dbReference>
<keyword evidence="6" id="KW-0648">Protein biosynthesis</keyword>
<dbReference type="Gene3D" id="1.10.730.10">
    <property type="entry name" value="Isoleucyl-tRNA Synthetase, Domain 1"/>
    <property type="match status" value="1"/>
</dbReference>
<dbReference type="InterPro" id="IPR002302">
    <property type="entry name" value="Leu-tRNA-ligase"/>
</dbReference>
<dbReference type="EC" id="6.1.1.4" evidence="2"/>
<feature type="domain" description="Aminoacyl-tRNA synthetase class Ia" evidence="9">
    <location>
        <begin position="32"/>
        <end position="113"/>
    </location>
</feature>
<evidence type="ECO:0000256" key="7">
    <source>
        <dbReference type="ARBA" id="ARBA00023146"/>
    </source>
</evidence>
<comment type="catalytic activity">
    <reaction evidence="8">
        <text>tRNA(Leu) + L-leucine + ATP = L-leucyl-tRNA(Leu) + AMP + diphosphate</text>
        <dbReference type="Rhea" id="RHEA:11688"/>
        <dbReference type="Rhea" id="RHEA-COMP:9613"/>
        <dbReference type="Rhea" id="RHEA-COMP:9622"/>
        <dbReference type="ChEBI" id="CHEBI:30616"/>
        <dbReference type="ChEBI" id="CHEBI:33019"/>
        <dbReference type="ChEBI" id="CHEBI:57427"/>
        <dbReference type="ChEBI" id="CHEBI:78442"/>
        <dbReference type="ChEBI" id="CHEBI:78494"/>
        <dbReference type="ChEBI" id="CHEBI:456215"/>
        <dbReference type="EC" id="6.1.1.4"/>
    </reaction>
</comment>
<evidence type="ECO:0000313" key="11">
    <source>
        <dbReference type="EMBL" id="CAD8474564.1"/>
    </source>
</evidence>
<name>A0A7S0HCV3_9EUKA</name>
<dbReference type="AlphaFoldDB" id="A0A7S0HCV3"/>
<dbReference type="InterPro" id="IPR009080">
    <property type="entry name" value="tRNAsynth_Ia_anticodon-bd"/>
</dbReference>
<organism evidence="11">
    <name type="scientific">Phaeocystis antarctica</name>
    <dbReference type="NCBI Taxonomy" id="33657"/>
    <lineage>
        <taxon>Eukaryota</taxon>
        <taxon>Haptista</taxon>
        <taxon>Haptophyta</taxon>
        <taxon>Prymnesiophyceae</taxon>
        <taxon>Phaeocystales</taxon>
        <taxon>Phaeocystaceae</taxon>
        <taxon>Phaeocystis</taxon>
    </lineage>
</organism>
<keyword evidence="5" id="KW-0067">ATP-binding</keyword>
<evidence type="ECO:0000259" key="9">
    <source>
        <dbReference type="Pfam" id="PF00133"/>
    </source>
</evidence>
<dbReference type="SUPFAM" id="SSF47323">
    <property type="entry name" value="Anticodon-binding domain of a subclass of class I aminoacyl-tRNA synthetases"/>
    <property type="match status" value="1"/>
</dbReference>
<sequence>MPQWAGSCWYYLRFADPTNSEAGWSAEADQSWLPVDLYVGGAEHAVLHLLYARFWHKVLFDLDLVKDAEPFQKLVHQGMILGSDGEKMSKSRGNVVNPDDIVEQYGADAMRLYEMFMGPLEAVKPWQTEQISGVVRFQRRAFRLGKAAAEGGEAAEGMAMDEATQKIMHKTIKKVTADVDDMAFNTAISQLMVYSNHLQALDTAKALPAEPVRTLALLLSPFAPHLGEEIWQMLGGEGSLAYAPWPEYDEALCVEDEVTLAVQINGKMRAKFVTSKTAEEADVKAAVFAMAEVDKWVGGKELKKFVYVPGRIVNIVVGK</sequence>
<evidence type="ECO:0000256" key="6">
    <source>
        <dbReference type="ARBA" id="ARBA00022917"/>
    </source>
</evidence>
<dbReference type="PANTHER" id="PTHR43740">
    <property type="entry name" value="LEUCYL-TRNA SYNTHETASE"/>
    <property type="match status" value="1"/>
</dbReference>
<keyword evidence="4" id="KW-0547">Nucleotide-binding</keyword>
<comment type="similarity">
    <text evidence="1">Belongs to the class-I aminoacyl-tRNA synthetase family.</text>
</comment>
<evidence type="ECO:0000256" key="4">
    <source>
        <dbReference type="ARBA" id="ARBA00022741"/>
    </source>
</evidence>
<dbReference type="PRINTS" id="PR00985">
    <property type="entry name" value="TRNASYNTHLEU"/>
</dbReference>
<feature type="domain" description="Methionyl/Valyl/Leucyl/Isoleucyl-tRNA synthetase anticodon-binding" evidence="10">
    <location>
        <begin position="168"/>
        <end position="279"/>
    </location>
</feature>
<dbReference type="Gene3D" id="3.40.50.620">
    <property type="entry name" value="HUPs"/>
    <property type="match status" value="1"/>
</dbReference>